<keyword evidence="4" id="KW-0804">Transcription</keyword>
<dbReference type="PRINTS" id="PR00039">
    <property type="entry name" value="HTHLYSR"/>
</dbReference>
<dbReference type="GO" id="GO:0032993">
    <property type="term" value="C:protein-DNA complex"/>
    <property type="evidence" value="ECO:0007669"/>
    <property type="project" value="TreeGrafter"/>
</dbReference>
<evidence type="ECO:0000256" key="1">
    <source>
        <dbReference type="ARBA" id="ARBA00009437"/>
    </source>
</evidence>
<dbReference type="AlphaFoldDB" id="A0A6J6ZWE7"/>
<proteinExistence type="inferred from homology"/>
<dbReference type="GO" id="GO:0003700">
    <property type="term" value="F:DNA-binding transcription factor activity"/>
    <property type="evidence" value="ECO:0007669"/>
    <property type="project" value="InterPro"/>
</dbReference>
<dbReference type="SUPFAM" id="SSF46785">
    <property type="entry name" value="Winged helix' DNA-binding domain"/>
    <property type="match status" value="1"/>
</dbReference>
<evidence type="ECO:0000256" key="3">
    <source>
        <dbReference type="ARBA" id="ARBA00023125"/>
    </source>
</evidence>
<dbReference type="InterPro" id="IPR005119">
    <property type="entry name" value="LysR_subst-bd"/>
</dbReference>
<organism evidence="6">
    <name type="scientific">freshwater metagenome</name>
    <dbReference type="NCBI Taxonomy" id="449393"/>
    <lineage>
        <taxon>unclassified sequences</taxon>
        <taxon>metagenomes</taxon>
        <taxon>ecological metagenomes</taxon>
    </lineage>
</organism>
<evidence type="ECO:0000313" key="6">
    <source>
        <dbReference type="EMBL" id="CAB4824885.1"/>
    </source>
</evidence>
<evidence type="ECO:0000259" key="5">
    <source>
        <dbReference type="PROSITE" id="PS50931"/>
    </source>
</evidence>
<dbReference type="Gene3D" id="3.40.190.10">
    <property type="entry name" value="Periplasmic binding protein-like II"/>
    <property type="match status" value="2"/>
</dbReference>
<dbReference type="PROSITE" id="PS50931">
    <property type="entry name" value="HTH_LYSR"/>
    <property type="match status" value="1"/>
</dbReference>
<dbReference type="FunFam" id="1.10.10.10:FF:000001">
    <property type="entry name" value="LysR family transcriptional regulator"/>
    <property type="match status" value="1"/>
</dbReference>
<accession>A0A6J6ZWE7</accession>
<evidence type="ECO:0000256" key="4">
    <source>
        <dbReference type="ARBA" id="ARBA00023163"/>
    </source>
</evidence>
<gene>
    <name evidence="6" type="ORF">UFOPK3204_00413</name>
</gene>
<dbReference type="Pfam" id="PF03466">
    <property type="entry name" value="LysR_substrate"/>
    <property type="match status" value="1"/>
</dbReference>
<reference evidence="6" key="1">
    <citation type="submission" date="2020-05" db="EMBL/GenBank/DDBJ databases">
        <authorList>
            <person name="Chiriac C."/>
            <person name="Salcher M."/>
            <person name="Ghai R."/>
            <person name="Kavagutti S V."/>
        </authorList>
    </citation>
    <scope>NUCLEOTIDE SEQUENCE</scope>
</reference>
<keyword evidence="2" id="KW-0805">Transcription regulation</keyword>
<dbReference type="GO" id="GO:0003677">
    <property type="term" value="F:DNA binding"/>
    <property type="evidence" value="ECO:0007669"/>
    <property type="project" value="UniProtKB-KW"/>
</dbReference>
<dbReference type="InterPro" id="IPR036390">
    <property type="entry name" value="WH_DNA-bd_sf"/>
</dbReference>
<dbReference type="InterPro" id="IPR036388">
    <property type="entry name" value="WH-like_DNA-bd_sf"/>
</dbReference>
<comment type="similarity">
    <text evidence="1">Belongs to the LysR transcriptional regulatory family.</text>
</comment>
<name>A0A6J6ZWE7_9ZZZZ</name>
<dbReference type="EMBL" id="CAFABK010000012">
    <property type="protein sequence ID" value="CAB4824885.1"/>
    <property type="molecule type" value="Genomic_DNA"/>
</dbReference>
<dbReference type="PANTHER" id="PTHR30346">
    <property type="entry name" value="TRANSCRIPTIONAL DUAL REGULATOR HCAR-RELATED"/>
    <property type="match status" value="1"/>
</dbReference>
<dbReference type="InterPro" id="IPR000847">
    <property type="entry name" value="LysR_HTH_N"/>
</dbReference>
<dbReference type="Pfam" id="PF00126">
    <property type="entry name" value="HTH_1"/>
    <property type="match status" value="1"/>
</dbReference>
<dbReference type="CDD" id="cd08414">
    <property type="entry name" value="PBP2_LTTR_aromatics_like"/>
    <property type="match status" value="1"/>
</dbReference>
<dbReference type="SUPFAM" id="SSF53850">
    <property type="entry name" value="Periplasmic binding protein-like II"/>
    <property type="match status" value="1"/>
</dbReference>
<keyword evidence="3" id="KW-0238">DNA-binding</keyword>
<dbReference type="PANTHER" id="PTHR30346:SF28">
    <property type="entry name" value="HTH-TYPE TRANSCRIPTIONAL REGULATOR CYNR"/>
    <property type="match status" value="1"/>
</dbReference>
<evidence type="ECO:0000256" key="2">
    <source>
        <dbReference type="ARBA" id="ARBA00023015"/>
    </source>
</evidence>
<sequence>MELRHLRYFVELADQMHFGRAAERLFIAQPALSKQIASFERELGVQLFSRNRRKVELTPVGEALLPKAREILHDAAEMMETARRVAAGDSGAVEFGFIAPACLAYVARVLRIHSQSHPSVTVGLTEAGTSRLLEDLEHGRIDLALCRTPKSMPPWLTSHMTIEEPALLAIAEDHPFATELAIPFARLEGEPLIQISQRTDADNGDYYAALAHEAGFDLSVTHEADHLHMALALVAHGLGATFVPAFAKSLLPHGVITIGVTDPTPVLQMSVLTRQGPMTPVLSEFVNSVQTAMKNQARPEDTAARSQVV</sequence>
<feature type="domain" description="HTH lysR-type" evidence="5">
    <location>
        <begin position="1"/>
        <end position="58"/>
    </location>
</feature>
<dbReference type="Gene3D" id="1.10.10.10">
    <property type="entry name" value="Winged helix-like DNA-binding domain superfamily/Winged helix DNA-binding domain"/>
    <property type="match status" value="1"/>
</dbReference>
<protein>
    <submittedName>
        <fullName evidence="6">Unannotated protein</fullName>
    </submittedName>
</protein>